<feature type="transmembrane region" description="Helical" evidence="7">
    <location>
        <begin position="180"/>
        <end position="201"/>
    </location>
</feature>
<name>A0ABR3QUU1_9PLEO</name>
<feature type="domain" description="Rhodopsin" evidence="8">
    <location>
        <begin position="58"/>
        <end position="165"/>
    </location>
</feature>
<protein>
    <recommendedName>
        <fullName evidence="8">Rhodopsin domain-containing protein</fullName>
    </recommendedName>
</protein>
<comment type="caution">
    <text evidence="9">The sequence shown here is derived from an EMBL/GenBank/DDBJ whole genome shotgun (WGS) entry which is preliminary data.</text>
</comment>
<feature type="region of interest" description="Disordered" evidence="6">
    <location>
        <begin position="377"/>
        <end position="398"/>
    </location>
</feature>
<dbReference type="EMBL" id="JAKJXO020000015">
    <property type="protein sequence ID" value="KAL1595927.1"/>
    <property type="molecule type" value="Genomic_DNA"/>
</dbReference>
<evidence type="ECO:0000256" key="7">
    <source>
        <dbReference type="SAM" id="Phobius"/>
    </source>
</evidence>
<organism evidence="9 10">
    <name type="scientific">Paraconiothyrium brasiliense</name>
    <dbReference type="NCBI Taxonomy" id="300254"/>
    <lineage>
        <taxon>Eukaryota</taxon>
        <taxon>Fungi</taxon>
        <taxon>Dikarya</taxon>
        <taxon>Ascomycota</taxon>
        <taxon>Pezizomycotina</taxon>
        <taxon>Dothideomycetes</taxon>
        <taxon>Pleosporomycetidae</taxon>
        <taxon>Pleosporales</taxon>
        <taxon>Massarineae</taxon>
        <taxon>Didymosphaeriaceae</taxon>
        <taxon>Paraconiothyrium</taxon>
    </lineage>
</organism>
<evidence type="ECO:0000259" key="8">
    <source>
        <dbReference type="Pfam" id="PF20684"/>
    </source>
</evidence>
<feature type="region of interest" description="Disordered" evidence="6">
    <location>
        <begin position="433"/>
        <end position="478"/>
    </location>
</feature>
<sequence length="492" mass="55536">MQAALSTCVQKSCGFLDQNQVVAFASGLCEAYPKETRVHELKTASIVTIVLAIIFLFLRLYSRWLKTQRLWSDNAYAIIAAVLLIAVSAIILEMSLKGFGLHYWNVQTANAVVLLKLFYVCQMLYIAVQIFSKVAILALYSRLFPDFIKWFRWTVRGMITFMVCTARTPKHRRYAKTKQLIHGLVFLILVVFQCVPVKSIWDKTIADAKCLPVSAAIGFTGAGLSIVEDIIILLLPLPLVWKLQMSTRKKVGIIFLISVGSFASITSIVRLKYVVKYSNSFDATWDNVDVIKWSLIEILSACICGNLLPLRPLIDQIMPPFRSIYSWYSDHRSSQRTSEKTSLGFRSFGRFGRSSRPSRPKLISTLQFTQMSLSPSPTQGWDWKHSGKSEQHTMASPRPMTHAHFERNPYNVGDSIDDVHELQDETTGMAFTASLESPQSETTSEKARKTMKASIDRSSRDGSESGLMPPPRNREQRISGPWSCALAILDRR</sequence>
<reference evidence="9 10" key="1">
    <citation type="submission" date="2024-02" db="EMBL/GenBank/DDBJ databases">
        <title>De novo assembly and annotation of 12 fungi associated with fruit tree decline syndrome in Ontario, Canada.</title>
        <authorList>
            <person name="Sulman M."/>
            <person name="Ellouze W."/>
            <person name="Ilyukhin E."/>
        </authorList>
    </citation>
    <scope>NUCLEOTIDE SEQUENCE [LARGE SCALE GENOMIC DNA]</scope>
    <source>
        <strain evidence="9 10">M42-189</strain>
    </source>
</reference>
<feature type="transmembrane region" description="Helical" evidence="7">
    <location>
        <begin position="44"/>
        <end position="62"/>
    </location>
</feature>
<evidence type="ECO:0000256" key="5">
    <source>
        <dbReference type="ARBA" id="ARBA00038359"/>
    </source>
</evidence>
<evidence type="ECO:0000313" key="9">
    <source>
        <dbReference type="EMBL" id="KAL1595927.1"/>
    </source>
</evidence>
<dbReference type="PANTHER" id="PTHR33048:SF47">
    <property type="entry name" value="INTEGRAL MEMBRANE PROTEIN-RELATED"/>
    <property type="match status" value="1"/>
</dbReference>
<feature type="transmembrane region" description="Helical" evidence="7">
    <location>
        <begin position="117"/>
        <end position="138"/>
    </location>
</feature>
<keyword evidence="10" id="KW-1185">Reference proteome</keyword>
<proteinExistence type="inferred from homology"/>
<evidence type="ECO:0000313" key="10">
    <source>
        <dbReference type="Proteomes" id="UP001521785"/>
    </source>
</evidence>
<gene>
    <name evidence="9" type="ORF">SLS60_009617</name>
</gene>
<comment type="similarity">
    <text evidence="5">Belongs to the SAT4 family.</text>
</comment>
<accession>A0ABR3QUU1</accession>
<dbReference type="InterPro" id="IPR052337">
    <property type="entry name" value="SAT4-like"/>
</dbReference>
<feature type="transmembrane region" description="Helical" evidence="7">
    <location>
        <begin position="74"/>
        <end position="96"/>
    </location>
</feature>
<feature type="compositionally biased region" description="Basic and acidic residues" evidence="6">
    <location>
        <begin position="443"/>
        <end position="463"/>
    </location>
</feature>
<dbReference type="InterPro" id="IPR049326">
    <property type="entry name" value="Rhodopsin_dom_fungi"/>
</dbReference>
<dbReference type="Proteomes" id="UP001521785">
    <property type="component" value="Unassembled WGS sequence"/>
</dbReference>
<dbReference type="PANTHER" id="PTHR33048">
    <property type="entry name" value="PTH11-LIKE INTEGRAL MEMBRANE PROTEIN (AFU_ORTHOLOGUE AFUA_5G11245)"/>
    <property type="match status" value="1"/>
</dbReference>
<feature type="compositionally biased region" description="Basic and acidic residues" evidence="6">
    <location>
        <begin position="382"/>
        <end position="391"/>
    </location>
</feature>
<evidence type="ECO:0000256" key="4">
    <source>
        <dbReference type="ARBA" id="ARBA00023136"/>
    </source>
</evidence>
<dbReference type="Pfam" id="PF20684">
    <property type="entry name" value="Fung_rhodopsin"/>
    <property type="match status" value="2"/>
</dbReference>
<evidence type="ECO:0000256" key="1">
    <source>
        <dbReference type="ARBA" id="ARBA00004141"/>
    </source>
</evidence>
<feature type="domain" description="Rhodopsin" evidence="8">
    <location>
        <begin position="182"/>
        <end position="315"/>
    </location>
</feature>
<evidence type="ECO:0000256" key="2">
    <source>
        <dbReference type="ARBA" id="ARBA00022692"/>
    </source>
</evidence>
<keyword evidence="2 7" id="KW-0812">Transmembrane</keyword>
<keyword evidence="3 7" id="KW-1133">Transmembrane helix</keyword>
<comment type="subcellular location">
    <subcellularLocation>
        <location evidence="1">Membrane</location>
        <topology evidence="1">Multi-pass membrane protein</topology>
    </subcellularLocation>
</comment>
<feature type="transmembrane region" description="Helical" evidence="7">
    <location>
        <begin position="213"/>
        <end position="239"/>
    </location>
</feature>
<feature type="transmembrane region" description="Helical" evidence="7">
    <location>
        <begin position="251"/>
        <end position="270"/>
    </location>
</feature>
<evidence type="ECO:0000256" key="3">
    <source>
        <dbReference type="ARBA" id="ARBA00022989"/>
    </source>
</evidence>
<keyword evidence="4 7" id="KW-0472">Membrane</keyword>
<evidence type="ECO:0000256" key="6">
    <source>
        <dbReference type="SAM" id="MobiDB-lite"/>
    </source>
</evidence>